<feature type="transmembrane region" description="Helical" evidence="7">
    <location>
        <begin position="144"/>
        <end position="164"/>
    </location>
</feature>
<feature type="transmembrane region" description="Helical" evidence="7">
    <location>
        <begin position="6"/>
        <end position="22"/>
    </location>
</feature>
<dbReference type="Pfam" id="PF00953">
    <property type="entry name" value="Glycos_transf_4"/>
    <property type="match status" value="1"/>
</dbReference>
<evidence type="ECO:0000256" key="6">
    <source>
        <dbReference type="ARBA" id="ARBA00023136"/>
    </source>
</evidence>
<feature type="transmembrane region" description="Helical" evidence="7">
    <location>
        <begin position="225"/>
        <end position="243"/>
    </location>
</feature>
<sequence>WRVTDVWAILISGLAVGLFGLWDDFKHLTVSKKLVGQILCTVILIVLGVQVELFNSPEFFFRTGTNLDNWFNIGFTILWVATLTNAFNFIDSSDGLAVGLSGVSSAFFLIISMASGQTELIFLCTVILGTCIALYFFNSHPASLFLGDSGAQILGFLLASVAILYNPPVGNQSSTWFVPILIFSLPLFDMLLVVFSRIRRKRKIHEAAQDHTYHRLAQRGVPIQHAVLIMHGTSLILSMIGFLCLTLPVLWANLVFGLVIFLGFAAYFELDRNYQ</sequence>
<dbReference type="InterPro" id="IPR000715">
    <property type="entry name" value="Glycosyl_transferase_4"/>
</dbReference>
<feature type="transmembrane region" description="Helical" evidence="7">
    <location>
        <begin position="249"/>
        <end position="270"/>
    </location>
</feature>
<feature type="transmembrane region" description="Helical" evidence="7">
    <location>
        <begin position="34"/>
        <end position="51"/>
    </location>
</feature>
<keyword evidence="2" id="KW-1003">Cell membrane</keyword>
<keyword evidence="5 7" id="KW-1133">Transmembrane helix</keyword>
<organism evidence="8">
    <name type="scientific">marine metagenome</name>
    <dbReference type="NCBI Taxonomy" id="408172"/>
    <lineage>
        <taxon>unclassified sequences</taxon>
        <taxon>metagenomes</taxon>
        <taxon>ecological metagenomes</taxon>
    </lineage>
</organism>
<feature type="transmembrane region" description="Helical" evidence="7">
    <location>
        <begin position="71"/>
        <end position="89"/>
    </location>
</feature>
<feature type="transmembrane region" description="Helical" evidence="7">
    <location>
        <begin position="96"/>
        <end position="114"/>
    </location>
</feature>
<reference evidence="8" key="1">
    <citation type="submission" date="2018-05" db="EMBL/GenBank/DDBJ databases">
        <authorList>
            <person name="Lanie J.A."/>
            <person name="Ng W.-L."/>
            <person name="Kazmierczak K.M."/>
            <person name="Andrzejewski T.M."/>
            <person name="Davidsen T.M."/>
            <person name="Wayne K.J."/>
            <person name="Tettelin H."/>
            <person name="Glass J.I."/>
            <person name="Rusch D."/>
            <person name="Podicherti R."/>
            <person name="Tsui H.-C.T."/>
            <person name="Winkler M.E."/>
        </authorList>
    </citation>
    <scope>NUCLEOTIDE SEQUENCE</scope>
</reference>
<gene>
    <name evidence="8" type="ORF">METZ01_LOCUS189415</name>
</gene>
<dbReference type="AlphaFoldDB" id="A0A382DFV1"/>
<dbReference type="GO" id="GO:0044038">
    <property type="term" value="P:cell wall macromolecule biosynthetic process"/>
    <property type="evidence" value="ECO:0007669"/>
    <property type="project" value="TreeGrafter"/>
</dbReference>
<dbReference type="PANTHER" id="PTHR22926">
    <property type="entry name" value="PHOSPHO-N-ACETYLMURAMOYL-PENTAPEPTIDE-TRANSFERASE"/>
    <property type="match status" value="1"/>
</dbReference>
<dbReference type="CDD" id="cd06853">
    <property type="entry name" value="GT_WecA_like"/>
    <property type="match status" value="1"/>
</dbReference>
<evidence type="ECO:0000256" key="4">
    <source>
        <dbReference type="ARBA" id="ARBA00022692"/>
    </source>
</evidence>
<feature type="transmembrane region" description="Helical" evidence="7">
    <location>
        <begin position="120"/>
        <end position="137"/>
    </location>
</feature>
<evidence type="ECO:0000256" key="1">
    <source>
        <dbReference type="ARBA" id="ARBA00004651"/>
    </source>
</evidence>
<keyword evidence="4 7" id="KW-0812">Transmembrane</keyword>
<accession>A0A382DFV1</accession>
<comment type="subcellular location">
    <subcellularLocation>
        <location evidence="1">Cell membrane</location>
        <topology evidence="1">Multi-pass membrane protein</topology>
    </subcellularLocation>
</comment>
<dbReference type="GO" id="GO:0071555">
    <property type="term" value="P:cell wall organization"/>
    <property type="evidence" value="ECO:0007669"/>
    <property type="project" value="TreeGrafter"/>
</dbReference>
<evidence type="ECO:0000256" key="5">
    <source>
        <dbReference type="ARBA" id="ARBA00022989"/>
    </source>
</evidence>
<name>A0A382DFV1_9ZZZZ</name>
<dbReference type="GO" id="GO:0005886">
    <property type="term" value="C:plasma membrane"/>
    <property type="evidence" value="ECO:0007669"/>
    <property type="project" value="UniProtKB-SubCell"/>
</dbReference>
<dbReference type="GO" id="GO:0009103">
    <property type="term" value="P:lipopolysaccharide biosynthetic process"/>
    <property type="evidence" value="ECO:0007669"/>
    <property type="project" value="TreeGrafter"/>
</dbReference>
<evidence type="ECO:0000256" key="2">
    <source>
        <dbReference type="ARBA" id="ARBA00022475"/>
    </source>
</evidence>
<dbReference type="GO" id="GO:0016780">
    <property type="term" value="F:phosphotransferase activity, for other substituted phosphate groups"/>
    <property type="evidence" value="ECO:0007669"/>
    <property type="project" value="InterPro"/>
</dbReference>
<dbReference type="PANTHER" id="PTHR22926:SF3">
    <property type="entry name" value="UNDECAPRENYL-PHOSPHATE ALPHA-N-ACETYLGLUCOSAMINYL 1-PHOSPHATE TRANSFERASE"/>
    <property type="match status" value="1"/>
</dbReference>
<proteinExistence type="predicted"/>
<evidence type="ECO:0000313" key="8">
    <source>
        <dbReference type="EMBL" id="SVB36561.1"/>
    </source>
</evidence>
<protein>
    <recommendedName>
        <fullName evidence="9">Undecaprenyl/decaprenyl-phosphate alpha-N-acetylglucosaminyl 1-phosphate transferase</fullName>
    </recommendedName>
</protein>
<dbReference type="EMBL" id="UINC01038890">
    <property type="protein sequence ID" value="SVB36561.1"/>
    <property type="molecule type" value="Genomic_DNA"/>
</dbReference>
<keyword evidence="6 7" id="KW-0472">Membrane</keyword>
<keyword evidence="3" id="KW-0808">Transferase</keyword>
<feature type="non-terminal residue" evidence="8">
    <location>
        <position position="1"/>
    </location>
</feature>
<feature type="transmembrane region" description="Helical" evidence="7">
    <location>
        <begin position="176"/>
        <end position="195"/>
    </location>
</feature>
<evidence type="ECO:0008006" key="9">
    <source>
        <dbReference type="Google" id="ProtNLM"/>
    </source>
</evidence>
<evidence type="ECO:0000256" key="7">
    <source>
        <dbReference type="SAM" id="Phobius"/>
    </source>
</evidence>
<evidence type="ECO:0000256" key="3">
    <source>
        <dbReference type="ARBA" id="ARBA00022679"/>
    </source>
</evidence>